<evidence type="ECO:0000313" key="2">
    <source>
        <dbReference type="Proteomes" id="UP000232673"/>
    </source>
</evidence>
<dbReference type="EMBL" id="LKTS01000044">
    <property type="protein sequence ID" value="PKD17023.1"/>
    <property type="molecule type" value="Genomic_DNA"/>
</dbReference>
<accession>A0A2N0TQK7</accession>
<dbReference type="AlphaFoldDB" id="A0A2N0TQK7"/>
<evidence type="ECO:0000313" key="1">
    <source>
        <dbReference type="EMBL" id="PKD17023.1"/>
    </source>
</evidence>
<gene>
    <name evidence="1" type="ORF">APR41_06195</name>
</gene>
<organism evidence="1 2">
    <name type="scientific">Salegentibacter salinarum</name>
    <dbReference type="NCBI Taxonomy" id="447422"/>
    <lineage>
        <taxon>Bacteria</taxon>
        <taxon>Pseudomonadati</taxon>
        <taxon>Bacteroidota</taxon>
        <taxon>Flavobacteriia</taxon>
        <taxon>Flavobacteriales</taxon>
        <taxon>Flavobacteriaceae</taxon>
        <taxon>Salegentibacter</taxon>
    </lineage>
</organism>
<protein>
    <submittedName>
        <fullName evidence="1">Uncharacterized protein</fullName>
    </submittedName>
</protein>
<name>A0A2N0TQK7_9FLAO</name>
<sequence>METIFRTSIRYELIECIKKVNKNDKAKWGQMNVYQMLKHTTYWNGWILGKEDHTYKQILKEYLAK</sequence>
<comment type="caution">
    <text evidence="1">The sequence shown here is derived from an EMBL/GenBank/DDBJ whole genome shotgun (WGS) entry which is preliminary data.</text>
</comment>
<dbReference type="Proteomes" id="UP000232673">
    <property type="component" value="Unassembled WGS sequence"/>
</dbReference>
<keyword evidence="2" id="KW-1185">Reference proteome</keyword>
<dbReference type="RefSeq" id="WP_198550765.1">
    <property type="nucleotide sequence ID" value="NZ_FUZC01000004.1"/>
</dbReference>
<reference evidence="1 2" key="1">
    <citation type="submission" date="2015-10" db="EMBL/GenBank/DDBJ databases">
        <title>Draft genome sequence of Salegentibacter salinarum KCTC 12975.</title>
        <authorList>
            <person name="Lin W."/>
            <person name="Zheng Q."/>
        </authorList>
    </citation>
    <scope>NUCLEOTIDE SEQUENCE [LARGE SCALE GENOMIC DNA]</scope>
    <source>
        <strain evidence="1 2">KCTC 12975</strain>
    </source>
</reference>
<proteinExistence type="predicted"/>